<dbReference type="InterPro" id="IPR013320">
    <property type="entry name" value="ConA-like_dom_sf"/>
</dbReference>
<dbReference type="Gene3D" id="2.130.10.130">
    <property type="entry name" value="Integrin alpha, N-terminal"/>
    <property type="match status" value="2"/>
</dbReference>
<sequence>MRKRSRMGTSQDFQVVVAPARTLPALVLALSVVLAACGGGGGGEAGGGTTPPPTPQHLVSTSPGPGTSFSPGSANVNSGGSATFTVTLATGYSNLTVSGCGGTAASRATPGTVSYSTGGVTANCTVTAAATADPVVLAPPAQAFVAHVGGAPLRAPLVAALNPATSYTMEGWIHLGRALPQAWIMGRGRPIDRGASGVEIAAALKLGGDGRRLQFAFSTTTSFALDAPEPIPLGRWTHVAAVLDGGQARLLVNGAVVATGSYTGTLRALTDVPFGVGAPYDAAGLPANSHEPGLHARQLRVWSVARSATQIQAAAGQSLPTDRTGLVARWPLDERRGVAATDAEGRAGLTRILRVGTSRTAVLDSGPYFELSTVDVPAGVLTDGSSGAVIDIDGDGDLDLVAFQVAFPPTFPATERRLLGFRNDAGRFVEATESLLGDIVAINPRDAWVADFTGDGRKDLFIADTGTDTEPYPGTQSRLLVGTAAGRLSDQTATRLPRIDHYSHGVSAGDIDGDSALDLYLANYDGSGSVLWRNQGGGSFLDESSRVTEERVWPSPPSDVAFCDFNGDSRPDLVIGGSYNPSVGAGTEAPTRLLMNDGTGRFAADARFPIPAKLHGDKGNTVAIVCLDVNGDGKLDLLQATDAESKVPGLQLLLNEGSGQLSDVSSRLDVVFPETDGWVSSIDIADLDNDGRPDLVLRTIGNADSGKGRLSRSILLNRGGGKFVDASELLDADTSTGLVVGDFDRDGRIDLLAIDLRDRLRHYRSIKPINAALFDD</sequence>
<evidence type="ECO:0000313" key="4">
    <source>
        <dbReference type="Proteomes" id="UP000282106"/>
    </source>
</evidence>
<dbReference type="PANTHER" id="PTHR46580">
    <property type="entry name" value="SENSOR KINASE-RELATED"/>
    <property type="match status" value="1"/>
</dbReference>
<dbReference type="SUPFAM" id="SSF49899">
    <property type="entry name" value="Concanavalin A-like lectins/glucanases"/>
    <property type="match status" value="1"/>
</dbReference>
<dbReference type="Pfam" id="PF13517">
    <property type="entry name" value="FG-GAP_3"/>
    <property type="match status" value="2"/>
</dbReference>
<dbReference type="PANTHER" id="PTHR46580:SF4">
    <property type="entry name" value="ATP_GTP-BINDING PROTEIN"/>
    <property type="match status" value="1"/>
</dbReference>
<evidence type="ECO:0008006" key="5">
    <source>
        <dbReference type="Google" id="ProtNLM"/>
    </source>
</evidence>
<dbReference type="InParanoid" id="A0A3N0VDW8"/>
<dbReference type="InterPro" id="IPR013517">
    <property type="entry name" value="FG-GAP"/>
</dbReference>
<accession>A0A3N0VDW8</accession>
<comment type="caution">
    <text evidence="3">The sequence shown here is derived from an EMBL/GenBank/DDBJ whole genome shotgun (WGS) entry which is preliminary data.</text>
</comment>
<dbReference type="AlphaFoldDB" id="A0A3N0VDW8"/>
<name>A0A3N0VDW8_9GAMM</name>
<organism evidence="3 4">
    <name type="scientific">Stagnimonas aquatica</name>
    <dbReference type="NCBI Taxonomy" id="2689987"/>
    <lineage>
        <taxon>Bacteria</taxon>
        <taxon>Pseudomonadati</taxon>
        <taxon>Pseudomonadota</taxon>
        <taxon>Gammaproteobacteria</taxon>
        <taxon>Nevskiales</taxon>
        <taxon>Nevskiaceae</taxon>
        <taxon>Stagnimonas</taxon>
    </lineage>
</organism>
<proteinExistence type="predicted"/>
<evidence type="ECO:0000313" key="3">
    <source>
        <dbReference type="EMBL" id="ROH90865.1"/>
    </source>
</evidence>
<dbReference type="Proteomes" id="UP000282106">
    <property type="component" value="Unassembled WGS sequence"/>
</dbReference>
<reference evidence="3 4" key="1">
    <citation type="submission" date="2018-10" db="EMBL/GenBank/DDBJ databases">
        <authorList>
            <person name="Chen W.-M."/>
        </authorList>
    </citation>
    <scope>NUCLEOTIDE SEQUENCE [LARGE SCALE GENOMIC DNA]</scope>
    <source>
        <strain evidence="3 4">THS-13</strain>
    </source>
</reference>
<dbReference type="Gene3D" id="2.60.120.200">
    <property type="match status" value="1"/>
</dbReference>
<evidence type="ECO:0000256" key="1">
    <source>
        <dbReference type="ARBA" id="ARBA00022729"/>
    </source>
</evidence>
<dbReference type="EMBL" id="RJVO01000003">
    <property type="protein sequence ID" value="ROH90865.1"/>
    <property type="molecule type" value="Genomic_DNA"/>
</dbReference>
<feature type="region of interest" description="Disordered" evidence="2">
    <location>
        <begin position="43"/>
        <end position="68"/>
    </location>
</feature>
<evidence type="ECO:0000256" key="2">
    <source>
        <dbReference type="SAM" id="MobiDB-lite"/>
    </source>
</evidence>
<protein>
    <recommendedName>
        <fullName evidence="5">LamG-like jellyroll fold domain-containing protein</fullName>
    </recommendedName>
</protein>
<dbReference type="SUPFAM" id="SSF69318">
    <property type="entry name" value="Integrin alpha N-terminal domain"/>
    <property type="match status" value="1"/>
</dbReference>
<keyword evidence="4" id="KW-1185">Reference proteome</keyword>
<dbReference type="InterPro" id="IPR028994">
    <property type="entry name" value="Integrin_alpha_N"/>
</dbReference>
<keyword evidence="1" id="KW-0732">Signal</keyword>
<dbReference type="Pfam" id="PF13385">
    <property type="entry name" value="Laminin_G_3"/>
    <property type="match status" value="1"/>
</dbReference>
<gene>
    <name evidence="3" type="ORF">ED208_07740</name>
</gene>